<dbReference type="InterPro" id="IPR037401">
    <property type="entry name" value="SnoaL-like"/>
</dbReference>
<dbReference type="Proteomes" id="UP001061298">
    <property type="component" value="Plasmid punmamed2"/>
</dbReference>
<proteinExistence type="predicted"/>
<keyword evidence="3" id="KW-1185">Reference proteome</keyword>
<dbReference type="PANTHER" id="PTHR38436">
    <property type="entry name" value="POLYKETIDE CYCLASE SNOAL-LIKE DOMAIN"/>
    <property type="match status" value="1"/>
</dbReference>
<dbReference type="EMBL" id="CP106794">
    <property type="protein sequence ID" value="UXY24992.1"/>
    <property type="molecule type" value="Genomic_DNA"/>
</dbReference>
<geneLocation type="plasmid" evidence="2 3">
    <name>punmamed2</name>
</geneLocation>
<evidence type="ECO:0000313" key="3">
    <source>
        <dbReference type="Proteomes" id="UP001061298"/>
    </source>
</evidence>
<protein>
    <submittedName>
        <fullName evidence="2">Ester cyclase</fullName>
    </submittedName>
</protein>
<keyword evidence="2" id="KW-0614">Plasmid</keyword>
<evidence type="ECO:0000259" key="1">
    <source>
        <dbReference type="Pfam" id="PF12680"/>
    </source>
</evidence>
<organism evidence="2 3">
    <name type="scientific">Streptomyces cynarae</name>
    <dbReference type="NCBI Taxonomy" id="2981134"/>
    <lineage>
        <taxon>Bacteria</taxon>
        <taxon>Bacillati</taxon>
        <taxon>Actinomycetota</taxon>
        <taxon>Actinomycetes</taxon>
        <taxon>Kitasatosporales</taxon>
        <taxon>Streptomycetaceae</taxon>
        <taxon>Streptomyces</taxon>
    </lineage>
</organism>
<dbReference type="InterPro" id="IPR032710">
    <property type="entry name" value="NTF2-like_dom_sf"/>
</dbReference>
<accession>A0ABY6EFQ9</accession>
<reference evidence="2" key="1">
    <citation type="submission" date="2022-10" db="EMBL/GenBank/DDBJ databases">
        <authorList>
            <person name="Mo P."/>
        </authorList>
    </citation>
    <scope>NUCLEOTIDE SEQUENCE</scope>
    <source>
        <strain evidence="2">HUAS 13-4</strain>
        <plasmid evidence="2">punmamed2</plasmid>
    </source>
</reference>
<feature type="domain" description="SnoaL-like" evidence="1">
    <location>
        <begin position="12"/>
        <end position="108"/>
    </location>
</feature>
<dbReference type="RefSeq" id="WP_263235264.1">
    <property type="nucleotide sequence ID" value="NZ_CP106794.1"/>
</dbReference>
<evidence type="ECO:0000313" key="2">
    <source>
        <dbReference type="EMBL" id="UXY24992.1"/>
    </source>
</evidence>
<dbReference type="Pfam" id="PF12680">
    <property type="entry name" value="SnoaL_2"/>
    <property type="match status" value="1"/>
</dbReference>
<name>A0ABY6EFQ9_9ACTN</name>
<sequence>MSQLERNKQIVVDYYQTAFGGNPEKAIADHFGDRYIQHNPDAADGPEAFTGFVKWLRGEYPQLQLDIKRVLAEGDMVVTHSHLILEPGKPGRALADFFRLENGKVVEHWDVIQDVPETAANPNGMF</sequence>
<dbReference type="PANTHER" id="PTHR38436:SF1">
    <property type="entry name" value="ESTER CYCLASE"/>
    <property type="match status" value="1"/>
</dbReference>
<dbReference type="SUPFAM" id="SSF54427">
    <property type="entry name" value="NTF2-like"/>
    <property type="match status" value="1"/>
</dbReference>
<gene>
    <name evidence="2" type="ORF">N8I84_41925</name>
</gene>
<dbReference type="Gene3D" id="3.10.450.50">
    <property type="match status" value="1"/>
</dbReference>
<dbReference type="InterPro" id="IPR009959">
    <property type="entry name" value="Cyclase_SnoaL-like"/>
</dbReference>